<dbReference type="AlphaFoldDB" id="S6AAY9"/>
<dbReference type="EMBL" id="AP013066">
    <property type="protein sequence ID" value="BAN36380.1"/>
    <property type="molecule type" value="Genomic_DNA"/>
</dbReference>
<reference evidence="1 2" key="1">
    <citation type="journal article" date="2012" name="Appl. Environ. Microbiol.">
        <title>Draft genome sequence of a psychrotolerant sulfur-oxidizing bacterium, Sulfuricella denitrificans skB26, and proteomic insights into cold adaptation.</title>
        <authorList>
            <person name="Watanabe T."/>
            <person name="Kojima H."/>
            <person name="Fukui M."/>
        </authorList>
    </citation>
    <scope>NUCLEOTIDE SEQUENCE [LARGE SCALE GENOMIC DNA]</scope>
    <source>
        <strain evidence="2">skB26</strain>
    </source>
</reference>
<dbReference type="InterPro" id="IPR025255">
    <property type="entry name" value="DUF4202"/>
</dbReference>
<keyword evidence="2" id="KW-1185">Reference proteome</keyword>
<organism evidence="1 2">
    <name type="scientific">Sulfuricella denitrificans (strain DSM 22764 / NBRC 105220 / skB26)</name>
    <dbReference type="NCBI Taxonomy" id="1163617"/>
    <lineage>
        <taxon>Bacteria</taxon>
        <taxon>Pseudomonadati</taxon>
        <taxon>Pseudomonadota</taxon>
        <taxon>Betaproteobacteria</taxon>
        <taxon>Nitrosomonadales</taxon>
        <taxon>Sulfuricellaceae</taxon>
        <taxon>Sulfuricella</taxon>
    </lineage>
</organism>
<evidence type="ECO:0000313" key="2">
    <source>
        <dbReference type="Proteomes" id="UP000015559"/>
    </source>
</evidence>
<dbReference type="STRING" id="1163617.SCD_n02578"/>
<dbReference type="Pfam" id="PF13875">
    <property type="entry name" value="DUF4202"/>
    <property type="match status" value="1"/>
</dbReference>
<evidence type="ECO:0008006" key="3">
    <source>
        <dbReference type="Google" id="ProtNLM"/>
    </source>
</evidence>
<dbReference type="eggNOG" id="COG1670">
    <property type="taxonomic scope" value="Bacteria"/>
</dbReference>
<accession>S6AAY9</accession>
<dbReference type="PANTHER" id="PTHR41729:SF1">
    <property type="entry name" value="GLUTAMYL-TRNA SYNTHETASE"/>
    <property type="match status" value="1"/>
</dbReference>
<proteinExistence type="predicted"/>
<name>S6AAY9_SULDS</name>
<dbReference type="KEGG" id="sdr:SCD_n02578"/>
<gene>
    <name evidence="1" type="ORF">SCD_n02578</name>
</gene>
<dbReference type="Proteomes" id="UP000015559">
    <property type="component" value="Chromosome"/>
</dbReference>
<protein>
    <recommendedName>
        <fullName evidence="3">DUF4202 domain-containing protein</fullName>
    </recommendedName>
</protein>
<dbReference type="PANTHER" id="PTHR41729">
    <property type="entry name" value="GLUTAMYL-TRNA SYNTHETASE"/>
    <property type="match status" value="1"/>
</dbReference>
<dbReference type="RefSeq" id="WP_009207661.1">
    <property type="nucleotide sequence ID" value="NC_022357.1"/>
</dbReference>
<dbReference type="OrthoDB" id="9799165at2"/>
<sequence>MTTVSDRAKDAIARIDAANSEDPNKEIFEGKEYPKELLYSERMTTWLNKFEPNASEALQLAARAQHICRWKIPRSDYPMNRKGYNDWRTTLAKFHGDTTAAIMRQAGYDDAMCETVKSLLLKDRIKLGDPDGQILEDVICLVFLEFYFVPFAPHYTEPKLISIVQKTWKKMSERGHETALTLAPLWPADLLASVQKALASA</sequence>
<evidence type="ECO:0000313" key="1">
    <source>
        <dbReference type="EMBL" id="BAN36380.1"/>
    </source>
</evidence>
<dbReference type="HOGENOM" id="CLU_085403_0_0_4"/>